<dbReference type="PANTHER" id="PTHR34070:SF1">
    <property type="entry name" value="DNA ALKYLATION REPAIR PROTEIN"/>
    <property type="match status" value="1"/>
</dbReference>
<accession>A0ABV6L5T7</accession>
<comment type="caution">
    <text evidence="1">The sequence shown here is derived from an EMBL/GenBank/DDBJ whole genome shotgun (WGS) entry which is preliminary data.</text>
</comment>
<evidence type="ECO:0000313" key="1">
    <source>
        <dbReference type="EMBL" id="MFC0514802.1"/>
    </source>
</evidence>
<dbReference type="InterPro" id="IPR014825">
    <property type="entry name" value="DNA_alkylation"/>
</dbReference>
<dbReference type="Gene3D" id="1.25.10.90">
    <property type="match status" value="1"/>
</dbReference>
<dbReference type="Proteomes" id="UP001589828">
    <property type="component" value="Unassembled WGS sequence"/>
</dbReference>
<organism evidence="1 2">
    <name type="scientific">Mucilaginibacter angelicae</name>
    <dbReference type="NCBI Taxonomy" id="869718"/>
    <lineage>
        <taxon>Bacteria</taxon>
        <taxon>Pseudomonadati</taxon>
        <taxon>Bacteroidota</taxon>
        <taxon>Sphingobacteriia</taxon>
        <taxon>Sphingobacteriales</taxon>
        <taxon>Sphingobacteriaceae</taxon>
        <taxon>Mucilaginibacter</taxon>
    </lineage>
</organism>
<name>A0ABV6L5T7_9SPHI</name>
<sequence length="225" mass="26844">METSASRHILEIITHINSVNGNIPLHRRESKKSYTFSGLPFNRQLAIWDHIWLTENNFRLRLHAFFFLERHLKQEEELREMWPVIVCWQDQIDDWGLCDALAKIYTKILEVMPDKVYAQLQHWNSDPNLWKRRQSLVSLLYYSRTKKQYLTFTQISSLITPLLPDKEYYVQKGLGWTLRELHNVYPAQALTYLEQHLKQVSSIAFTIAIEKMDTAQKNRLKALRK</sequence>
<gene>
    <name evidence="1" type="ORF">ACFFGT_11355</name>
</gene>
<dbReference type="SUPFAM" id="SSF48371">
    <property type="entry name" value="ARM repeat"/>
    <property type="match status" value="1"/>
</dbReference>
<dbReference type="InterPro" id="IPR016024">
    <property type="entry name" value="ARM-type_fold"/>
</dbReference>
<evidence type="ECO:0000313" key="2">
    <source>
        <dbReference type="Proteomes" id="UP001589828"/>
    </source>
</evidence>
<reference evidence="1 2" key="1">
    <citation type="submission" date="2024-09" db="EMBL/GenBank/DDBJ databases">
        <authorList>
            <person name="Sun Q."/>
            <person name="Mori K."/>
        </authorList>
    </citation>
    <scope>NUCLEOTIDE SEQUENCE [LARGE SCALE GENOMIC DNA]</scope>
    <source>
        <strain evidence="1 2">NCAIM B.02415</strain>
    </source>
</reference>
<dbReference type="PANTHER" id="PTHR34070">
    <property type="entry name" value="ARMADILLO-TYPE FOLD"/>
    <property type="match status" value="1"/>
</dbReference>
<dbReference type="CDD" id="cd06561">
    <property type="entry name" value="AlkD_like"/>
    <property type="match status" value="1"/>
</dbReference>
<dbReference type="Pfam" id="PF08713">
    <property type="entry name" value="DNA_alkylation"/>
    <property type="match status" value="1"/>
</dbReference>
<keyword evidence="2" id="KW-1185">Reference proteome</keyword>
<proteinExistence type="predicted"/>
<dbReference type="RefSeq" id="WP_377022645.1">
    <property type="nucleotide sequence ID" value="NZ_JBHLTS010000021.1"/>
</dbReference>
<protein>
    <submittedName>
        <fullName evidence="1">DNA alkylation repair protein</fullName>
    </submittedName>
</protein>
<dbReference type="EMBL" id="JBHLTS010000021">
    <property type="protein sequence ID" value="MFC0514802.1"/>
    <property type="molecule type" value="Genomic_DNA"/>
</dbReference>